<organism evidence="2 3">
    <name type="scientific">Ornithinibacillus salinisoli</name>
    <dbReference type="NCBI Taxonomy" id="1848459"/>
    <lineage>
        <taxon>Bacteria</taxon>
        <taxon>Bacillati</taxon>
        <taxon>Bacillota</taxon>
        <taxon>Bacilli</taxon>
        <taxon>Bacillales</taxon>
        <taxon>Bacillaceae</taxon>
        <taxon>Ornithinibacillus</taxon>
    </lineage>
</organism>
<proteinExistence type="predicted"/>
<dbReference type="EMBL" id="JBHUHQ010000017">
    <property type="protein sequence ID" value="MFD2045250.1"/>
    <property type="molecule type" value="Genomic_DNA"/>
</dbReference>
<feature type="transmembrane region" description="Helical" evidence="1">
    <location>
        <begin position="5"/>
        <end position="25"/>
    </location>
</feature>
<accession>A0ABW4W3B1</accession>
<dbReference type="RefSeq" id="WP_377557893.1">
    <property type="nucleotide sequence ID" value="NZ_JBHUHQ010000017.1"/>
</dbReference>
<keyword evidence="1" id="KW-0812">Transmembrane</keyword>
<gene>
    <name evidence="2" type="ORF">ACFSJF_13300</name>
</gene>
<feature type="transmembrane region" description="Helical" evidence="1">
    <location>
        <begin position="31"/>
        <end position="48"/>
    </location>
</feature>
<reference evidence="3" key="1">
    <citation type="journal article" date="2019" name="Int. J. Syst. Evol. Microbiol.">
        <title>The Global Catalogue of Microorganisms (GCM) 10K type strain sequencing project: providing services to taxonomists for standard genome sequencing and annotation.</title>
        <authorList>
            <consortium name="The Broad Institute Genomics Platform"/>
            <consortium name="The Broad Institute Genome Sequencing Center for Infectious Disease"/>
            <person name="Wu L."/>
            <person name="Ma J."/>
        </authorList>
    </citation>
    <scope>NUCLEOTIDE SEQUENCE [LARGE SCALE GENOMIC DNA]</scope>
    <source>
        <strain evidence="3">R28</strain>
    </source>
</reference>
<dbReference type="Proteomes" id="UP001597383">
    <property type="component" value="Unassembled WGS sequence"/>
</dbReference>
<evidence type="ECO:0000313" key="2">
    <source>
        <dbReference type="EMBL" id="MFD2045250.1"/>
    </source>
</evidence>
<evidence type="ECO:0000256" key="1">
    <source>
        <dbReference type="SAM" id="Phobius"/>
    </source>
</evidence>
<name>A0ABW4W3B1_9BACI</name>
<keyword evidence="3" id="KW-1185">Reference proteome</keyword>
<keyword evidence="1" id="KW-1133">Transmembrane helix</keyword>
<keyword evidence="1" id="KW-0472">Membrane</keyword>
<protein>
    <submittedName>
        <fullName evidence="2">Uncharacterized protein</fullName>
    </submittedName>
</protein>
<evidence type="ECO:0000313" key="3">
    <source>
        <dbReference type="Proteomes" id="UP001597383"/>
    </source>
</evidence>
<sequence length="58" mass="6937">MKIFLYQIIAIGVIWIGMAIFYSEMSDMSRTIFYVVTSWLLFLIVLFVKQVLKNRKEK</sequence>
<comment type="caution">
    <text evidence="2">The sequence shown here is derived from an EMBL/GenBank/DDBJ whole genome shotgun (WGS) entry which is preliminary data.</text>
</comment>